<sequence length="589" mass="64362">IRAEAAEISLWTVVAAMQAVERKVDVHAGRLLALEQRAGVAERKLSGTETALAEFSHHLDALGTLVQEYGQLRRRLENMENLLKNQNFWILRLPPGASGESPKVPVSFDEVSVCFSEQEWENPGEWQRELCRSITRGRCESLVSLDYAIARPDLLSQMERGEQPGAADRVRPEEEGAPRQIGTGERRPGREALLPSRSLAPHCKHGRRRPRVHSRGTQPGAGRMRWAPVSRRSAGPLPSAGAGLFAQASPGDEAEAGAAEACGARPETQPQATLPFPAEGLACAAGQPGGEEAGECGPDFGDFTTIIVQEGALPGVAPYLCPDCGKSFLYEEQCLLHQRTHPRAAPEPGAGPPPRLRPGGGGYACPECARCFPHPASLSRHRQWHASERPHTCAECRKSFRLKINLRLHERTHAATGGRAGSYICGQCGRGFSHHSNFLRHQMIHTGERPYACGECGKTFIRKEHLATHGRLHTGERPYKCPHCQKSFTRKQHLVGHQRLHEGPLPWPGGRLPQKPPRGQPDPGKGPSSEPRRAGLGSWTTAPYTRIKCGWSSLAGTETPDWMPAEARLGGPQLEWGWVQRAPGRASFG</sequence>
<evidence type="ECO:0000256" key="2">
    <source>
        <dbReference type="ARBA" id="ARBA00022723"/>
    </source>
</evidence>
<evidence type="ECO:0000256" key="8">
    <source>
        <dbReference type="ARBA" id="ARBA00023242"/>
    </source>
</evidence>
<feature type="region of interest" description="Disordered" evidence="10">
    <location>
        <begin position="500"/>
        <end position="538"/>
    </location>
</feature>
<dbReference type="GO" id="GO:0005634">
    <property type="term" value="C:nucleus"/>
    <property type="evidence" value="ECO:0007669"/>
    <property type="project" value="UniProtKB-SubCell"/>
</dbReference>
<evidence type="ECO:0000256" key="7">
    <source>
        <dbReference type="ARBA" id="ARBA00023163"/>
    </source>
</evidence>
<feature type="region of interest" description="Disordered" evidence="10">
    <location>
        <begin position="156"/>
        <end position="269"/>
    </location>
</feature>
<evidence type="ECO:0000313" key="14">
    <source>
        <dbReference type="Proteomes" id="UP000694545"/>
    </source>
</evidence>
<evidence type="ECO:0000259" key="12">
    <source>
        <dbReference type="PROSITE" id="PS50805"/>
    </source>
</evidence>
<dbReference type="FunFam" id="3.30.160.60:FF:000624">
    <property type="entry name" value="zinc finger protein 697"/>
    <property type="match status" value="1"/>
</dbReference>
<feature type="domain" description="C2H2-type" evidence="11">
    <location>
        <begin position="479"/>
        <end position="506"/>
    </location>
</feature>
<evidence type="ECO:0000256" key="1">
    <source>
        <dbReference type="ARBA" id="ARBA00004123"/>
    </source>
</evidence>
<protein>
    <recommendedName>
        <fullName evidence="15">Zinc finger protein 777</fullName>
    </recommendedName>
</protein>
<accession>A0A8D2L2S2</accession>
<dbReference type="Ensembl" id="ENSVKKT00000016503.1">
    <property type="protein sequence ID" value="ENSVKKP00000016122.1"/>
    <property type="gene ID" value="ENSVKKG00000010977.1"/>
</dbReference>
<dbReference type="SMART" id="SM00349">
    <property type="entry name" value="KRAB"/>
    <property type="match status" value="1"/>
</dbReference>
<keyword evidence="5" id="KW-0862">Zinc</keyword>
<evidence type="ECO:0000256" key="4">
    <source>
        <dbReference type="ARBA" id="ARBA00022771"/>
    </source>
</evidence>
<comment type="subcellular location">
    <subcellularLocation>
        <location evidence="1">Nucleus</location>
    </subcellularLocation>
</comment>
<dbReference type="InterPro" id="IPR050636">
    <property type="entry name" value="C2H2-ZF_domain-containing"/>
</dbReference>
<name>A0A8D2L2S2_VARKO</name>
<evidence type="ECO:0000256" key="3">
    <source>
        <dbReference type="ARBA" id="ARBA00022737"/>
    </source>
</evidence>
<dbReference type="CDD" id="cd07765">
    <property type="entry name" value="KRAB_A-box"/>
    <property type="match status" value="1"/>
</dbReference>
<dbReference type="Gene3D" id="3.30.160.60">
    <property type="entry name" value="Classic Zinc Finger"/>
    <property type="match status" value="6"/>
</dbReference>
<dbReference type="PANTHER" id="PTHR47772:SF13">
    <property type="entry name" value="GASTRULA ZINC FINGER PROTEIN XLCGF49.1-LIKE-RELATED"/>
    <property type="match status" value="1"/>
</dbReference>
<keyword evidence="4 9" id="KW-0863">Zinc-finger</keyword>
<dbReference type="InterPro" id="IPR036051">
    <property type="entry name" value="KRAB_dom_sf"/>
</dbReference>
<dbReference type="FunFam" id="3.30.160.60:FF:000065">
    <property type="entry name" value="B-cell CLL/lymphoma 6, member B"/>
    <property type="match status" value="1"/>
</dbReference>
<dbReference type="FunFam" id="3.30.160.60:FF:000060">
    <property type="entry name" value="zinc finger protein 436"/>
    <property type="match status" value="1"/>
</dbReference>
<evidence type="ECO:0000313" key="13">
    <source>
        <dbReference type="Ensembl" id="ENSVKKP00000016122.1"/>
    </source>
</evidence>
<evidence type="ECO:0000256" key="5">
    <source>
        <dbReference type="ARBA" id="ARBA00022833"/>
    </source>
</evidence>
<dbReference type="GO" id="GO:0008270">
    <property type="term" value="F:zinc ion binding"/>
    <property type="evidence" value="ECO:0007669"/>
    <property type="project" value="UniProtKB-KW"/>
</dbReference>
<feature type="domain" description="C2H2-type" evidence="11">
    <location>
        <begin position="363"/>
        <end position="390"/>
    </location>
</feature>
<keyword evidence="2" id="KW-0479">Metal-binding</keyword>
<dbReference type="FunFam" id="3.30.160.60:FF:001119">
    <property type="entry name" value="zinc finger protein 408"/>
    <property type="match status" value="1"/>
</dbReference>
<dbReference type="Pfam" id="PF01352">
    <property type="entry name" value="KRAB"/>
    <property type="match status" value="1"/>
</dbReference>
<proteinExistence type="predicted"/>
<dbReference type="PROSITE" id="PS00028">
    <property type="entry name" value="ZINC_FINGER_C2H2_1"/>
    <property type="match status" value="6"/>
</dbReference>
<dbReference type="SMART" id="SM00355">
    <property type="entry name" value="ZnF_C2H2"/>
    <property type="match status" value="6"/>
</dbReference>
<keyword evidence="6" id="KW-0805">Transcription regulation</keyword>
<dbReference type="SUPFAM" id="SSF109640">
    <property type="entry name" value="KRAB domain (Kruppel-associated box)"/>
    <property type="match status" value="1"/>
</dbReference>
<dbReference type="PROSITE" id="PS50157">
    <property type="entry name" value="ZINC_FINGER_C2H2_2"/>
    <property type="match status" value="6"/>
</dbReference>
<dbReference type="PANTHER" id="PTHR47772">
    <property type="entry name" value="ZINC FINGER PROTEIN 200"/>
    <property type="match status" value="1"/>
</dbReference>
<keyword evidence="14" id="KW-1185">Reference proteome</keyword>
<dbReference type="Proteomes" id="UP000694545">
    <property type="component" value="Unplaced"/>
</dbReference>
<feature type="domain" description="C2H2-type" evidence="11">
    <location>
        <begin position="391"/>
        <end position="418"/>
    </location>
</feature>
<keyword evidence="3" id="KW-0677">Repeat</keyword>
<reference evidence="13" key="2">
    <citation type="submission" date="2025-09" db="UniProtKB">
        <authorList>
            <consortium name="Ensembl"/>
        </authorList>
    </citation>
    <scope>IDENTIFICATION</scope>
</reference>
<dbReference type="AlphaFoldDB" id="A0A8D2L2S2"/>
<organism evidence="13 14">
    <name type="scientific">Varanus komodoensis</name>
    <name type="common">Komodo dragon</name>
    <dbReference type="NCBI Taxonomy" id="61221"/>
    <lineage>
        <taxon>Eukaryota</taxon>
        <taxon>Metazoa</taxon>
        <taxon>Chordata</taxon>
        <taxon>Craniata</taxon>
        <taxon>Vertebrata</taxon>
        <taxon>Euteleostomi</taxon>
        <taxon>Lepidosauria</taxon>
        <taxon>Squamata</taxon>
        <taxon>Bifurcata</taxon>
        <taxon>Unidentata</taxon>
        <taxon>Episquamata</taxon>
        <taxon>Toxicofera</taxon>
        <taxon>Anguimorpha</taxon>
        <taxon>Paleoanguimorpha</taxon>
        <taxon>Varanoidea</taxon>
        <taxon>Varanidae</taxon>
        <taxon>Varanus</taxon>
    </lineage>
</organism>
<evidence type="ECO:0008006" key="15">
    <source>
        <dbReference type="Google" id="ProtNLM"/>
    </source>
</evidence>
<reference evidence="13" key="1">
    <citation type="submission" date="2025-08" db="UniProtKB">
        <authorList>
            <consortium name="Ensembl"/>
        </authorList>
    </citation>
    <scope>IDENTIFICATION</scope>
</reference>
<feature type="domain" description="KRAB" evidence="12">
    <location>
        <begin position="106"/>
        <end position="177"/>
    </location>
</feature>
<dbReference type="Gene3D" id="6.10.140.140">
    <property type="match status" value="1"/>
</dbReference>
<dbReference type="Pfam" id="PF00096">
    <property type="entry name" value="zf-C2H2"/>
    <property type="match status" value="5"/>
</dbReference>
<feature type="domain" description="C2H2-type" evidence="11">
    <location>
        <begin position="451"/>
        <end position="478"/>
    </location>
</feature>
<dbReference type="InterPro" id="IPR001909">
    <property type="entry name" value="KRAB"/>
</dbReference>
<feature type="domain" description="C2H2-type" evidence="11">
    <location>
        <begin position="319"/>
        <end position="346"/>
    </location>
</feature>
<feature type="compositionally biased region" description="Basic residues" evidence="10">
    <location>
        <begin position="202"/>
        <end position="214"/>
    </location>
</feature>
<evidence type="ECO:0000256" key="10">
    <source>
        <dbReference type="SAM" id="MobiDB-lite"/>
    </source>
</evidence>
<keyword evidence="7" id="KW-0804">Transcription</keyword>
<keyword evidence="8" id="KW-0539">Nucleus</keyword>
<dbReference type="SUPFAM" id="SSF57667">
    <property type="entry name" value="beta-beta-alpha zinc fingers"/>
    <property type="match status" value="4"/>
</dbReference>
<dbReference type="PROSITE" id="PS50805">
    <property type="entry name" value="KRAB"/>
    <property type="match status" value="1"/>
</dbReference>
<dbReference type="InterPro" id="IPR013087">
    <property type="entry name" value="Znf_C2H2_type"/>
</dbReference>
<dbReference type="GO" id="GO:0006355">
    <property type="term" value="P:regulation of DNA-templated transcription"/>
    <property type="evidence" value="ECO:0007669"/>
    <property type="project" value="InterPro"/>
</dbReference>
<dbReference type="OMA" id="EPICDDQ"/>
<evidence type="ECO:0000256" key="9">
    <source>
        <dbReference type="PROSITE-ProRule" id="PRU00042"/>
    </source>
</evidence>
<feature type="compositionally biased region" description="Basic and acidic residues" evidence="10">
    <location>
        <begin position="168"/>
        <end position="177"/>
    </location>
</feature>
<dbReference type="InterPro" id="IPR036236">
    <property type="entry name" value="Znf_C2H2_sf"/>
</dbReference>
<evidence type="ECO:0000256" key="6">
    <source>
        <dbReference type="ARBA" id="ARBA00023015"/>
    </source>
</evidence>
<feature type="domain" description="C2H2-type" evidence="11">
    <location>
        <begin position="423"/>
        <end position="450"/>
    </location>
</feature>
<evidence type="ECO:0000259" key="11">
    <source>
        <dbReference type="PROSITE" id="PS50157"/>
    </source>
</evidence>